<evidence type="ECO:0000313" key="8">
    <source>
        <dbReference type="Proteomes" id="UP000679575"/>
    </source>
</evidence>
<keyword evidence="2" id="KW-1003">Cell membrane</keyword>
<keyword evidence="3 6" id="KW-0812">Transmembrane</keyword>
<dbReference type="Pfam" id="PF13520">
    <property type="entry name" value="AA_permease_2"/>
    <property type="match status" value="1"/>
</dbReference>
<evidence type="ECO:0000256" key="2">
    <source>
        <dbReference type="ARBA" id="ARBA00022475"/>
    </source>
</evidence>
<dbReference type="PIRSF" id="PIRSF006060">
    <property type="entry name" value="AA_transporter"/>
    <property type="match status" value="1"/>
</dbReference>
<sequence length="418" mass="44747">MNSTSGTIGRWQGAGLMATTLLGTGVFILPQMTVKMAGHGALLAWALLTLAIIPITVVFAQLGAQFPHAAGPAFFVEKAFGRLLGRAVGLSFLLIVPIGAPAAIMMTFQFFQAMVPITGWGQLACELMVLLVLLGLNLRGIQVSAKAQFTLTLCIVVVVVLMFGSGVGHAAQFQRPEAALNTNGVLQAMGIAFWSFLGVEAMTHLTADFRNPAKDFIPAMMIGTLLVGTIYLACTWLLLPVQSDAPLAMMGAFDTLLGGHGVQVIGVLGIASGLATTNVYAASVARLLSSFSEQGITPRWFAPRNQFQVPVRALVMMLSLMALVLLANFLTDTRLDQLISWANGVFVIIYLLSMLAAVRLLSKRYRPWALLSAVMCLILGVALASAMFYAMVLMLVLLPLLWLQLKLRRPTLPPMAAS</sequence>
<feature type="transmembrane region" description="Helical" evidence="6">
    <location>
        <begin position="42"/>
        <end position="62"/>
    </location>
</feature>
<feature type="transmembrane region" description="Helical" evidence="6">
    <location>
        <begin position="185"/>
        <end position="207"/>
    </location>
</feature>
<proteinExistence type="predicted"/>
<gene>
    <name evidence="7" type="primary">yjeH</name>
    <name evidence="7" type="ORF">KDN34_16540</name>
</gene>
<dbReference type="NCBIfam" id="NF008245">
    <property type="entry name" value="PRK11021.1"/>
    <property type="match status" value="1"/>
</dbReference>
<accession>A0ABX7YY53</accession>
<dbReference type="PANTHER" id="PTHR42770">
    <property type="entry name" value="AMINO ACID TRANSPORTER-RELATED"/>
    <property type="match status" value="1"/>
</dbReference>
<dbReference type="InterPro" id="IPR002293">
    <property type="entry name" value="AA/rel_permease1"/>
</dbReference>
<feature type="transmembrane region" description="Helical" evidence="6">
    <location>
        <begin position="341"/>
        <end position="361"/>
    </location>
</feature>
<evidence type="ECO:0000256" key="3">
    <source>
        <dbReference type="ARBA" id="ARBA00022692"/>
    </source>
</evidence>
<evidence type="ECO:0000256" key="6">
    <source>
        <dbReference type="SAM" id="Phobius"/>
    </source>
</evidence>
<feature type="transmembrane region" description="Helical" evidence="6">
    <location>
        <begin position="117"/>
        <end position="138"/>
    </location>
</feature>
<dbReference type="RefSeq" id="WP_212596701.1">
    <property type="nucleotide sequence ID" value="NZ_CP073587.1"/>
</dbReference>
<feature type="transmembrane region" description="Helical" evidence="6">
    <location>
        <begin position="219"/>
        <end position="241"/>
    </location>
</feature>
<feature type="transmembrane region" description="Helical" evidence="6">
    <location>
        <begin position="12"/>
        <end position="30"/>
    </location>
</feature>
<reference evidence="7 8" key="1">
    <citation type="submission" date="2021-04" db="EMBL/GenBank/DDBJ databases">
        <title>Novel species identification of genus Shewanella.</title>
        <authorList>
            <person name="Liu G."/>
        </authorList>
    </citation>
    <scope>NUCLEOTIDE SEQUENCE [LARGE SCALE GENOMIC DNA]</scope>
    <source>
        <strain evidence="7 8">FJAT-54481</strain>
    </source>
</reference>
<evidence type="ECO:0000256" key="1">
    <source>
        <dbReference type="ARBA" id="ARBA00004651"/>
    </source>
</evidence>
<keyword evidence="8" id="KW-1185">Reference proteome</keyword>
<feature type="transmembrane region" description="Helical" evidence="6">
    <location>
        <begin position="261"/>
        <end position="288"/>
    </location>
</feature>
<evidence type="ECO:0000256" key="4">
    <source>
        <dbReference type="ARBA" id="ARBA00022989"/>
    </source>
</evidence>
<name>A0ABX7YY53_9GAMM</name>
<evidence type="ECO:0000256" key="5">
    <source>
        <dbReference type="ARBA" id="ARBA00023136"/>
    </source>
</evidence>
<dbReference type="Gene3D" id="1.20.1740.10">
    <property type="entry name" value="Amino acid/polyamine transporter I"/>
    <property type="match status" value="1"/>
</dbReference>
<feature type="transmembrane region" description="Helical" evidence="6">
    <location>
        <begin position="309"/>
        <end position="329"/>
    </location>
</feature>
<organism evidence="7 8">
    <name type="scientific">Shewanella yunxiaonensis</name>
    <dbReference type="NCBI Taxonomy" id="2829809"/>
    <lineage>
        <taxon>Bacteria</taxon>
        <taxon>Pseudomonadati</taxon>
        <taxon>Pseudomonadota</taxon>
        <taxon>Gammaproteobacteria</taxon>
        <taxon>Alteromonadales</taxon>
        <taxon>Shewanellaceae</taxon>
        <taxon>Shewanella</taxon>
    </lineage>
</organism>
<comment type="subcellular location">
    <subcellularLocation>
        <location evidence="1">Cell membrane</location>
        <topology evidence="1">Multi-pass membrane protein</topology>
    </subcellularLocation>
</comment>
<dbReference type="PANTHER" id="PTHR42770:SF13">
    <property type="entry name" value="L-METHIONINE_BRANCHED-CHAIN AMINO ACID EXPORTER YJEH"/>
    <property type="match status" value="1"/>
</dbReference>
<keyword evidence="4 6" id="KW-1133">Transmembrane helix</keyword>
<dbReference type="EMBL" id="CP073587">
    <property type="protein sequence ID" value="QUN07704.1"/>
    <property type="molecule type" value="Genomic_DNA"/>
</dbReference>
<protein>
    <submittedName>
        <fullName evidence="7">L-methionine/branched-chain amino acid transporter</fullName>
    </submittedName>
</protein>
<evidence type="ECO:0000313" key="7">
    <source>
        <dbReference type="EMBL" id="QUN07704.1"/>
    </source>
</evidence>
<keyword evidence="5 6" id="KW-0472">Membrane</keyword>
<dbReference type="InterPro" id="IPR050367">
    <property type="entry name" value="APC_superfamily"/>
</dbReference>
<feature type="transmembrane region" description="Helical" evidence="6">
    <location>
        <begin position="150"/>
        <end position="173"/>
    </location>
</feature>
<feature type="transmembrane region" description="Helical" evidence="6">
    <location>
        <begin position="83"/>
        <end position="111"/>
    </location>
</feature>
<feature type="transmembrane region" description="Helical" evidence="6">
    <location>
        <begin position="368"/>
        <end position="401"/>
    </location>
</feature>
<dbReference type="Proteomes" id="UP000679575">
    <property type="component" value="Chromosome"/>
</dbReference>